<reference evidence="2" key="2">
    <citation type="submission" date="2025-05" db="UniProtKB">
        <authorList>
            <consortium name="EnsemblMetazoa"/>
        </authorList>
    </citation>
    <scope>IDENTIFICATION</scope>
    <source>
        <strain evidence="2">Foshan</strain>
    </source>
</reference>
<dbReference type="GeneID" id="134289944"/>
<dbReference type="RefSeq" id="XP_062712773.1">
    <property type="nucleotide sequence ID" value="XM_062856789.1"/>
</dbReference>
<dbReference type="RefSeq" id="XP_062712778.1">
    <property type="nucleotide sequence ID" value="XM_062856794.1"/>
</dbReference>
<dbReference type="GeneID" id="134289950"/>
<organism evidence="2 3">
    <name type="scientific">Aedes albopictus</name>
    <name type="common">Asian tiger mosquito</name>
    <name type="synonym">Stegomyia albopicta</name>
    <dbReference type="NCBI Taxonomy" id="7160"/>
    <lineage>
        <taxon>Eukaryota</taxon>
        <taxon>Metazoa</taxon>
        <taxon>Ecdysozoa</taxon>
        <taxon>Arthropoda</taxon>
        <taxon>Hexapoda</taxon>
        <taxon>Insecta</taxon>
        <taxon>Pterygota</taxon>
        <taxon>Neoptera</taxon>
        <taxon>Endopterygota</taxon>
        <taxon>Diptera</taxon>
        <taxon>Nematocera</taxon>
        <taxon>Culicoidea</taxon>
        <taxon>Culicidae</taxon>
        <taxon>Culicinae</taxon>
        <taxon>Aedini</taxon>
        <taxon>Aedes</taxon>
        <taxon>Stegomyia</taxon>
    </lineage>
</organism>
<name>A0ABM1YLX9_AEDAL</name>
<dbReference type="Proteomes" id="UP000069940">
    <property type="component" value="Unassembled WGS sequence"/>
</dbReference>
<dbReference type="GeneID" id="134289946"/>
<reference evidence="3" key="1">
    <citation type="journal article" date="2015" name="Proc. Natl. Acad. Sci. U.S.A.">
        <title>Genome sequence of the Asian Tiger mosquito, Aedes albopictus, reveals insights into its biology, genetics, and evolution.</title>
        <authorList>
            <person name="Chen X.G."/>
            <person name="Jiang X."/>
            <person name="Gu J."/>
            <person name="Xu M."/>
            <person name="Wu Y."/>
            <person name="Deng Y."/>
            <person name="Zhang C."/>
            <person name="Bonizzoni M."/>
            <person name="Dermauw W."/>
            <person name="Vontas J."/>
            <person name="Armbruster P."/>
            <person name="Huang X."/>
            <person name="Yang Y."/>
            <person name="Zhang H."/>
            <person name="He W."/>
            <person name="Peng H."/>
            <person name="Liu Y."/>
            <person name="Wu K."/>
            <person name="Chen J."/>
            <person name="Lirakis M."/>
            <person name="Topalis P."/>
            <person name="Van Leeuwen T."/>
            <person name="Hall A.B."/>
            <person name="Jiang X."/>
            <person name="Thorpe C."/>
            <person name="Mueller R.L."/>
            <person name="Sun C."/>
            <person name="Waterhouse R.M."/>
            <person name="Yan G."/>
            <person name="Tu Z.J."/>
            <person name="Fang X."/>
            <person name="James A.A."/>
        </authorList>
    </citation>
    <scope>NUCLEOTIDE SEQUENCE [LARGE SCALE GENOMIC DNA]</scope>
    <source>
        <strain evidence="3">Foshan</strain>
    </source>
</reference>
<dbReference type="GeneID" id="134289953"/>
<dbReference type="EnsemblMetazoa" id="AALFPA23_025028.R37303">
    <property type="protein sequence ID" value="AALFPA23_025028.P37303"/>
    <property type="gene ID" value="AALFPA23_025028"/>
</dbReference>
<dbReference type="GeneID" id="134289957"/>
<dbReference type="RefSeq" id="XP_062712777.1">
    <property type="nucleotide sequence ID" value="XM_062856793.1"/>
</dbReference>
<keyword evidence="3" id="KW-1185">Reference proteome</keyword>
<dbReference type="EnsemblMetazoa" id="AALFPA23_010359.R14467">
    <property type="protein sequence ID" value="AALFPA23_010359.P14467"/>
    <property type="gene ID" value="AALFPA23_010359"/>
</dbReference>
<dbReference type="RefSeq" id="XP_062712780.1">
    <property type="nucleotide sequence ID" value="XM_062856796.1"/>
</dbReference>
<dbReference type="GeneID" id="134289951"/>
<sequence length="106" mass="11360">MAGTGAGRRANGGNKAAMTRRTPTRQTLARSPPMGATGTGGGTRNDDEEEEEEEEEEELEKNNTAQLEDAHGGLTYAFVDGVRTERVSGSKRAGDDERIRPVISEP</sequence>
<accession>A0ABM1YLX9</accession>
<dbReference type="EnsemblMetazoa" id="AALFPA23_015250.R22126">
    <property type="protein sequence ID" value="AALFPA23_015250.P22126"/>
    <property type="gene ID" value="AALFPA23_015250"/>
</dbReference>
<evidence type="ECO:0000313" key="2">
    <source>
        <dbReference type="EnsemblMetazoa" id="AALFPA23_010359.P14467"/>
    </source>
</evidence>
<protein>
    <recommendedName>
        <fullName evidence="4">Secreted protein</fullName>
    </recommendedName>
</protein>
<evidence type="ECO:0000256" key="1">
    <source>
        <dbReference type="SAM" id="MobiDB-lite"/>
    </source>
</evidence>
<dbReference type="EnsemblMetazoa" id="AALFPA23_021109.R31144">
    <property type="protein sequence ID" value="AALFPA23_021109.P31144"/>
    <property type="gene ID" value="AALFPA23_021109"/>
</dbReference>
<feature type="compositionally biased region" description="Basic and acidic residues" evidence="1">
    <location>
        <begin position="82"/>
        <end position="100"/>
    </location>
</feature>
<dbReference type="RefSeq" id="XP_062712782.1">
    <property type="nucleotide sequence ID" value="XM_062856798.1"/>
</dbReference>
<dbReference type="RefSeq" id="XP_062716930.1">
    <property type="nucleotide sequence ID" value="XM_062860946.1"/>
</dbReference>
<dbReference type="EnsemblMetazoa" id="AALFPA23_024378.R36341">
    <property type="protein sequence ID" value="AALFPA23_024378.P36341"/>
    <property type="gene ID" value="AALFPA23_024378"/>
</dbReference>
<proteinExistence type="predicted"/>
<dbReference type="RefSeq" id="XP_062716932.1">
    <property type="nucleotide sequence ID" value="XM_062860948.1"/>
</dbReference>
<dbReference type="EnsemblMetazoa" id="AALFPA23_013547.R19606">
    <property type="protein sequence ID" value="AALFPA23_013547.P19606"/>
    <property type="gene ID" value="AALFPA23_013547"/>
</dbReference>
<feature type="compositionally biased region" description="Low complexity" evidence="1">
    <location>
        <begin position="7"/>
        <end position="17"/>
    </location>
</feature>
<evidence type="ECO:0008006" key="4">
    <source>
        <dbReference type="Google" id="ProtNLM"/>
    </source>
</evidence>
<dbReference type="EnsemblMetazoa" id="AALFPA23_016224.R23643">
    <property type="protein sequence ID" value="AALFPA23_016224.P23643"/>
    <property type="gene ID" value="AALFPA23_016224"/>
</dbReference>
<feature type="compositionally biased region" description="Acidic residues" evidence="1">
    <location>
        <begin position="46"/>
        <end position="59"/>
    </location>
</feature>
<dbReference type="GeneID" id="134292147"/>
<dbReference type="EnsemblMetazoa" id="AALFPA23_004378.R5314">
    <property type="protein sequence ID" value="AALFPA23_004378.P5314"/>
    <property type="gene ID" value="AALFPA23_004378"/>
</dbReference>
<dbReference type="RefSeq" id="XP_062712784.1">
    <property type="nucleotide sequence ID" value="XM_062856800.1"/>
</dbReference>
<dbReference type="GeneID" id="134289955"/>
<dbReference type="GeneID" id="134289948"/>
<dbReference type="GeneID" id="134292145"/>
<evidence type="ECO:0000313" key="3">
    <source>
        <dbReference type="Proteomes" id="UP000069940"/>
    </source>
</evidence>
<dbReference type="RefSeq" id="XP_062712775.1">
    <property type="nucleotide sequence ID" value="XM_062856791.1"/>
</dbReference>
<dbReference type="EnsemblMetazoa" id="AALFPA23_023713.R35324">
    <property type="protein sequence ID" value="AALFPA23_023713.P35324"/>
    <property type="gene ID" value="AALFPA23_023713"/>
</dbReference>
<dbReference type="EnsemblMetazoa" id="AALFPA23_023717.R35330">
    <property type="protein sequence ID" value="AALFPA23_023717.P35330"/>
    <property type="gene ID" value="AALFPA23_023717"/>
</dbReference>
<dbReference type="RefSeq" id="XP_062712771.1">
    <property type="nucleotide sequence ID" value="XM_062856787.1"/>
</dbReference>
<feature type="region of interest" description="Disordered" evidence="1">
    <location>
        <begin position="1"/>
        <end position="106"/>
    </location>
</feature>